<proteinExistence type="predicted"/>
<evidence type="ECO:0000313" key="1">
    <source>
        <dbReference type="EMBL" id="OJT14933.1"/>
    </source>
</evidence>
<dbReference type="EMBL" id="MNAD01000217">
    <property type="protein sequence ID" value="OJT14933.1"/>
    <property type="molecule type" value="Genomic_DNA"/>
</dbReference>
<dbReference type="AlphaFoldDB" id="A0A1M2W560"/>
<dbReference type="Proteomes" id="UP000184267">
    <property type="component" value="Unassembled WGS sequence"/>
</dbReference>
<reference evidence="1 2" key="1">
    <citation type="submission" date="2016-10" db="EMBL/GenBank/DDBJ databases">
        <title>Genome sequence of the basidiomycete white-rot fungus Trametes pubescens.</title>
        <authorList>
            <person name="Makela M.R."/>
            <person name="Granchi Z."/>
            <person name="Peng M."/>
            <person name="De Vries R.P."/>
            <person name="Grigoriev I."/>
            <person name="Riley R."/>
            <person name="Hilden K."/>
        </authorList>
    </citation>
    <scope>NUCLEOTIDE SEQUENCE [LARGE SCALE GENOMIC DNA]</scope>
    <source>
        <strain evidence="1 2">FBCC735</strain>
    </source>
</reference>
<sequence>MNLLESSVTALEIAKLAAAGIPIPGFSTAVECALSIAKKAKEIEDTRDDCRALSERAATLVLAVYQQLKDRSSDTGVKDHVTTFLQ</sequence>
<name>A0A1M2W560_TRAPU</name>
<organism evidence="1 2">
    <name type="scientific">Trametes pubescens</name>
    <name type="common">White-rot fungus</name>
    <dbReference type="NCBI Taxonomy" id="154538"/>
    <lineage>
        <taxon>Eukaryota</taxon>
        <taxon>Fungi</taxon>
        <taxon>Dikarya</taxon>
        <taxon>Basidiomycota</taxon>
        <taxon>Agaricomycotina</taxon>
        <taxon>Agaricomycetes</taxon>
        <taxon>Polyporales</taxon>
        <taxon>Polyporaceae</taxon>
        <taxon>Trametes</taxon>
    </lineage>
</organism>
<protein>
    <submittedName>
        <fullName evidence="1">Uncharacterized protein</fullName>
    </submittedName>
</protein>
<evidence type="ECO:0000313" key="2">
    <source>
        <dbReference type="Proteomes" id="UP000184267"/>
    </source>
</evidence>
<comment type="caution">
    <text evidence="1">The sequence shown here is derived from an EMBL/GenBank/DDBJ whole genome shotgun (WGS) entry which is preliminary data.</text>
</comment>
<gene>
    <name evidence="1" type="ORF">TRAPUB_8503</name>
</gene>
<dbReference type="OrthoDB" id="2746911at2759"/>
<accession>A0A1M2W560</accession>
<keyword evidence="2" id="KW-1185">Reference proteome</keyword>